<keyword evidence="1" id="KW-1133">Transmembrane helix</keyword>
<dbReference type="Proteomes" id="UP000216998">
    <property type="component" value="Unassembled WGS sequence"/>
</dbReference>
<proteinExistence type="predicted"/>
<accession>A0A255YW21</accession>
<dbReference type="AlphaFoldDB" id="A0A255YW21"/>
<name>A0A255YW21_9PROT</name>
<feature type="transmembrane region" description="Helical" evidence="1">
    <location>
        <begin position="49"/>
        <end position="70"/>
    </location>
</feature>
<protein>
    <recommendedName>
        <fullName evidence="4">DUF4239 domain-containing protein</fullName>
    </recommendedName>
</protein>
<reference evidence="2 3" key="1">
    <citation type="submission" date="2017-07" db="EMBL/GenBank/DDBJ databases">
        <title>Niveispirillum cyanobacteriorum sp. nov., isolated from cyanobacterial aggregates in a eutrophic lake.</title>
        <authorList>
            <person name="Cai H."/>
        </authorList>
    </citation>
    <scope>NUCLEOTIDE SEQUENCE [LARGE SCALE GENOMIC DNA]</scope>
    <source>
        <strain evidence="3">TH1-14</strain>
    </source>
</reference>
<gene>
    <name evidence="2" type="ORF">CHU95_17745</name>
</gene>
<dbReference type="OrthoDB" id="272864at2"/>
<keyword evidence="1" id="KW-0812">Transmembrane</keyword>
<keyword evidence="1" id="KW-0472">Membrane</keyword>
<dbReference type="RefSeq" id="WP_094457654.1">
    <property type="nucleotide sequence ID" value="NZ_NOXU01000031.1"/>
</dbReference>
<evidence type="ECO:0000256" key="1">
    <source>
        <dbReference type="SAM" id="Phobius"/>
    </source>
</evidence>
<sequence>MREFLYSQDSMLVAILLLVSLFVIIELGVRVGRTRRDGASEAYRSHVNTIQGSILGLMALLLGFTFSMALQRFDARSDAMVDEANAIGTTYLRAQMLTPEVRGTVSSLLRDYVELRVAAVSVSLDHPAERQALVVRSTAVLDQIWIQAQRAVLVDPGPATSGLFIQTLNETIDSFGRHDAILNRHVPELVLFMLYGAVLLTGWVLGFSCGIAGHRPSGVAFAFGLAVVAIAFVIIDIDRPRRGLIQVNQSSLTSLAAEIVATEAARAQTSQPAPVAGRRSVTGRP</sequence>
<dbReference type="EMBL" id="NOXU01000031">
    <property type="protein sequence ID" value="OYQ32620.1"/>
    <property type="molecule type" value="Genomic_DNA"/>
</dbReference>
<organism evidence="2 3">
    <name type="scientific">Niveispirillum lacus</name>
    <dbReference type="NCBI Taxonomy" id="1981099"/>
    <lineage>
        <taxon>Bacteria</taxon>
        <taxon>Pseudomonadati</taxon>
        <taxon>Pseudomonadota</taxon>
        <taxon>Alphaproteobacteria</taxon>
        <taxon>Rhodospirillales</taxon>
        <taxon>Azospirillaceae</taxon>
        <taxon>Niveispirillum</taxon>
    </lineage>
</organism>
<comment type="caution">
    <text evidence="2">The sequence shown here is derived from an EMBL/GenBank/DDBJ whole genome shotgun (WGS) entry which is preliminary data.</text>
</comment>
<feature type="transmembrane region" description="Helical" evidence="1">
    <location>
        <begin position="219"/>
        <end position="237"/>
    </location>
</feature>
<evidence type="ECO:0008006" key="4">
    <source>
        <dbReference type="Google" id="ProtNLM"/>
    </source>
</evidence>
<feature type="transmembrane region" description="Helical" evidence="1">
    <location>
        <begin position="12"/>
        <end position="29"/>
    </location>
</feature>
<dbReference type="InterPro" id="IPR025333">
    <property type="entry name" value="DUF4239"/>
</dbReference>
<dbReference type="Pfam" id="PF14023">
    <property type="entry name" value="Bestrophin-like"/>
    <property type="match status" value="1"/>
</dbReference>
<evidence type="ECO:0000313" key="2">
    <source>
        <dbReference type="EMBL" id="OYQ32620.1"/>
    </source>
</evidence>
<feature type="transmembrane region" description="Helical" evidence="1">
    <location>
        <begin position="189"/>
        <end position="213"/>
    </location>
</feature>
<keyword evidence="3" id="KW-1185">Reference proteome</keyword>
<evidence type="ECO:0000313" key="3">
    <source>
        <dbReference type="Proteomes" id="UP000216998"/>
    </source>
</evidence>